<dbReference type="GO" id="GO:0003677">
    <property type="term" value="F:DNA binding"/>
    <property type="evidence" value="ECO:0007669"/>
    <property type="project" value="UniProtKB-KW"/>
</dbReference>
<organism evidence="5 6">
    <name type="scientific">Bifidobacterium favimelis</name>
    <dbReference type="NCBI Taxonomy" id="3122979"/>
    <lineage>
        <taxon>Bacteria</taxon>
        <taxon>Bacillati</taxon>
        <taxon>Actinomycetota</taxon>
        <taxon>Actinomycetes</taxon>
        <taxon>Bifidobacteriales</taxon>
        <taxon>Bifidobacteriaceae</taxon>
        <taxon>Bifidobacterium</taxon>
    </lineage>
</organism>
<evidence type="ECO:0000313" key="6">
    <source>
        <dbReference type="Proteomes" id="UP001373159"/>
    </source>
</evidence>
<evidence type="ECO:0000256" key="3">
    <source>
        <dbReference type="ARBA" id="ARBA00023163"/>
    </source>
</evidence>
<evidence type="ECO:0000256" key="2">
    <source>
        <dbReference type="ARBA" id="ARBA00023125"/>
    </source>
</evidence>
<dbReference type="RefSeq" id="WP_340468761.1">
    <property type="nucleotide sequence ID" value="NZ_JBANBB010000001.1"/>
</dbReference>
<comment type="caution">
    <text evidence="5">The sequence shown here is derived from an EMBL/GenBank/DDBJ whole genome shotgun (WGS) entry which is preliminary data.</text>
</comment>
<reference evidence="5 6" key="1">
    <citation type="submission" date="2024-02" db="EMBL/GenBank/DDBJ databases">
        <title>Bifidobacterium honeyensis sp. nov., isolated from the comb honey.</title>
        <authorList>
            <person name="Liu W."/>
            <person name="Li Y."/>
        </authorList>
    </citation>
    <scope>NUCLEOTIDE SEQUENCE [LARGE SCALE GENOMIC DNA]</scope>
    <source>
        <strain evidence="5 6">IMAU50988</strain>
    </source>
</reference>
<keyword evidence="3" id="KW-0804">Transcription</keyword>
<dbReference type="PANTHER" id="PTHR30146:SF109">
    <property type="entry name" value="HTH-TYPE TRANSCRIPTIONAL REGULATOR GALS"/>
    <property type="match status" value="1"/>
</dbReference>
<gene>
    <name evidence="5" type="ORF">V8P97_01970</name>
</gene>
<dbReference type="SUPFAM" id="SSF47413">
    <property type="entry name" value="lambda repressor-like DNA-binding domains"/>
    <property type="match status" value="1"/>
</dbReference>
<dbReference type="EMBL" id="JBANBB010000001">
    <property type="protein sequence ID" value="MEK0306241.1"/>
    <property type="molecule type" value="Genomic_DNA"/>
</dbReference>
<dbReference type="SMART" id="SM00354">
    <property type="entry name" value="HTH_LACI"/>
    <property type="match status" value="1"/>
</dbReference>
<dbReference type="PROSITE" id="PS50932">
    <property type="entry name" value="HTH_LACI_2"/>
    <property type="match status" value="1"/>
</dbReference>
<proteinExistence type="predicted"/>
<accession>A0ABU8ZLX2</accession>
<keyword evidence="1" id="KW-0805">Transcription regulation</keyword>
<name>A0ABU8ZLX2_9BIFI</name>
<dbReference type="Pfam" id="PF13377">
    <property type="entry name" value="Peripla_BP_3"/>
    <property type="match status" value="1"/>
</dbReference>
<dbReference type="SUPFAM" id="SSF53822">
    <property type="entry name" value="Periplasmic binding protein-like I"/>
    <property type="match status" value="1"/>
</dbReference>
<evidence type="ECO:0000256" key="1">
    <source>
        <dbReference type="ARBA" id="ARBA00023015"/>
    </source>
</evidence>
<keyword evidence="6" id="KW-1185">Reference proteome</keyword>
<sequence>MTKKVTLADVAARAGVAVSTASKALRDSPQVSGSTRIRVLKAASALSFPLQSERRNIQATAPRRSVGLVTSDLNGQFSMPILIGAENYFGVESIPVFLCNAGRDPSLEQRHIDNLLAYGVKGLLMVGWRTDPRPPLRNCPVPVVYANQASQETDDCSVITDNVKVGHLLVSHLLDGGCQHIVVIAGDPAFRSSVDRLKGGLAELEARHLEPAAVIRYGAWDEETGRRTMQDLLDRKVTFDGVACGNDEIARGCLDILHDRDVTVPDRVSVVGVDNRAVIVDNSRPTLTSVDLDLRQMGTRAASLLSDMLEGGSHHGIEKVGGTLVQRASTRMPL</sequence>
<dbReference type="InterPro" id="IPR028082">
    <property type="entry name" value="Peripla_BP_I"/>
</dbReference>
<dbReference type="InterPro" id="IPR046335">
    <property type="entry name" value="LacI/GalR-like_sensor"/>
</dbReference>
<dbReference type="Gene3D" id="1.10.260.40">
    <property type="entry name" value="lambda repressor-like DNA-binding domains"/>
    <property type="match status" value="1"/>
</dbReference>
<dbReference type="Proteomes" id="UP001373159">
    <property type="component" value="Unassembled WGS sequence"/>
</dbReference>
<dbReference type="PANTHER" id="PTHR30146">
    <property type="entry name" value="LACI-RELATED TRANSCRIPTIONAL REPRESSOR"/>
    <property type="match status" value="1"/>
</dbReference>
<dbReference type="Gene3D" id="3.40.50.2300">
    <property type="match status" value="2"/>
</dbReference>
<keyword evidence="2 5" id="KW-0238">DNA-binding</keyword>
<feature type="domain" description="HTH lacI-type" evidence="4">
    <location>
        <begin position="5"/>
        <end position="59"/>
    </location>
</feature>
<dbReference type="InterPro" id="IPR000843">
    <property type="entry name" value="HTH_LacI"/>
</dbReference>
<evidence type="ECO:0000313" key="5">
    <source>
        <dbReference type="EMBL" id="MEK0306241.1"/>
    </source>
</evidence>
<evidence type="ECO:0000259" key="4">
    <source>
        <dbReference type="PROSITE" id="PS50932"/>
    </source>
</evidence>
<dbReference type="Pfam" id="PF00356">
    <property type="entry name" value="LacI"/>
    <property type="match status" value="1"/>
</dbReference>
<protein>
    <submittedName>
        <fullName evidence="5">LacI family DNA-binding transcriptional regulator</fullName>
    </submittedName>
</protein>
<dbReference type="InterPro" id="IPR010982">
    <property type="entry name" value="Lambda_DNA-bd_dom_sf"/>
</dbReference>
<dbReference type="CDD" id="cd01392">
    <property type="entry name" value="HTH_LacI"/>
    <property type="match status" value="1"/>
</dbReference>